<organism evidence="2 3">
    <name type="scientific">Candidatus Thiopontia autotrophica</name>
    <dbReference type="NCBI Taxonomy" id="2841688"/>
    <lineage>
        <taxon>Bacteria</taxon>
        <taxon>Pseudomonadati</taxon>
        <taxon>Pseudomonadota</taxon>
        <taxon>Gammaproteobacteria</taxon>
        <taxon>Candidatus Thiopontia</taxon>
    </lineage>
</organism>
<evidence type="ECO:0000256" key="1">
    <source>
        <dbReference type="SAM" id="Phobius"/>
    </source>
</evidence>
<proteinExistence type="predicted"/>
<reference evidence="2 3" key="1">
    <citation type="submission" date="2020-08" db="EMBL/GenBank/DDBJ databases">
        <title>Bridging the membrane lipid divide: bacteria of the FCB group superphylum have the potential to synthesize archaeal ether lipids.</title>
        <authorList>
            <person name="Villanueva L."/>
            <person name="Von Meijenfeldt F.A.B."/>
            <person name="Westbye A.B."/>
            <person name="Yadav S."/>
            <person name="Hopmans E.C."/>
            <person name="Dutilh B.E."/>
            <person name="Sinninghe Damste J.S."/>
        </authorList>
    </citation>
    <scope>NUCLEOTIDE SEQUENCE [LARGE SCALE GENOMIC DNA]</scope>
    <source>
        <strain evidence="2">NIOZ-UU100</strain>
    </source>
</reference>
<keyword evidence="1" id="KW-1133">Transmembrane helix</keyword>
<comment type="caution">
    <text evidence="2">The sequence shown here is derived from an EMBL/GenBank/DDBJ whole genome shotgun (WGS) entry which is preliminary data.</text>
</comment>
<evidence type="ECO:0000313" key="3">
    <source>
        <dbReference type="Proteomes" id="UP000654401"/>
    </source>
</evidence>
<protein>
    <submittedName>
        <fullName evidence="2">Uncharacterized protein</fullName>
    </submittedName>
</protein>
<evidence type="ECO:0000313" key="2">
    <source>
        <dbReference type="EMBL" id="MBC8519703.1"/>
    </source>
</evidence>
<name>A0A8J6P7V7_9GAMM</name>
<keyword evidence="1" id="KW-0472">Membrane</keyword>
<keyword evidence="1" id="KW-0812">Transmembrane</keyword>
<feature type="transmembrane region" description="Helical" evidence="1">
    <location>
        <begin position="7"/>
        <end position="26"/>
    </location>
</feature>
<sequence length="61" mass="6955">MEITLTDALVVAGTGMVVIWLFLWYINTHPKGCCGIRRSFLKDEDLPLNQVMAEEKNRDSD</sequence>
<accession>A0A8J6P7V7</accession>
<dbReference type="EMBL" id="JACNFK010000026">
    <property type="protein sequence ID" value="MBC8519703.1"/>
    <property type="molecule type" value="Genomic_DNA"/>
</dbReference>
<dbReference type="AlphaFoldDB" id="A0A8J6P7V7"/>
<gene>
    <name evidence="2" type="ORF">H8D24_04760</name>
</gene>
<dbReference type="Proteomes" id="UP000654401">
    <property type="component" value="Unassembled WGS sequence"/>
</dbReference>